<name>A0A9J6BME7_POLVA</name>
<keyword evidence="2" id="KW-0677">Repeat</keyword>
<keyword evidence="6" id="KW-0175">Coiled coil</keyword>
<dbReference type="GO" id="GO:0005634">
    <property type="term" value="C:nucleus"/>
    <property type="evidence" value="ECO:0007669"/>
    <property type="project" value="TreeGrafter"/>
</dbReference>
<organism evidence="9 10">
    <name type="scientific">Polypedilum vanderplanki</name>
    <name type="common">Sleeping chironomid midge</name>
    <dbReference type="NCBI Taxonomy" id="319348"/>
    <lineage>
        <taxon>Eukaryota</taxon>
        <taxon>Metazoa</taxon>
        <taxon>Ecdysozoa</taxon>
        <taxon>Arthropoda</taxon>
        <taxon>Hexapoda</taxon>
        <taxon>Insecta</taxon>
        <taxon>Pterygota</taxon>
        <taxon>Neoptera</taxon>
        <taxon>Endopterygota</taxon>
        <taxon>Diptera</taxon>
        <taxon>Nematocera</taxon>
        <taxon>Chironomoidea</taxon>
        <taxon>Chironomidae</taxon>
        <taxon>Chironominae</taxon>
        <taxon>Polypedilum</taxon>
        <taxon>Polypedilum</taxon>
    </lineage>
</organism>
<dbReference type="PROSITE" id="PS50157">
    <property type="entry name" value="ZINC_FINGER_C2H2_2"/>
    <property type="match status" value="4"/>
</dbReference>
<evidence type="ECO:0000256" key="7">
    <source>
        <dbReference type="SAM" id="MobiDB-lite"/>
    </source>
</evidence>
<dbReference type="InterPro" id="IPR036236">
    <property type="entry name" value="Znf_C2H2_sf"/>
</dbReference>
<evidence type="ECO:0000256" key="5">
    <source>
        <dbReference type="PROSITE-ProRule" id="PRU00042"/>
    </source>
</evidence>
<keyword evidence="1" id="KW-0479">Metal-binding</keyword>
<feature type="domain" description="C2H2-type" evidence="8">
    <location>
        <begin position="232"/>
        <end position="260"/>
    </location>
</feature>
<sequence>MTRSKRSFPVDQKDDNAQKKLKEISEKDKKDFNLFVKNRKAQKNAIPIKEEAIEIKKETEEILNARAEKEIELLTSKKKVVKNKSFNDEFFTSTEAFHVVTPEILRTCDFCGFKAPSKAILEAHLVHKHRKFSGQFSCNKCSEQFKKKEDLRSHKNIHAIRRSCCFCNLNFPRKQGLRRHIRFMHKEQNQQVIDDLVKEITNMKTWNDVSSNNDEINKKFKVVENVLKDDTYTCKICFKVSKSRKTLNSHMSRCHINPKKTRSCVICTKTFSRKTSMKNLNSCNRDVTLGDNESLKRIITRSKRPFEDDQLNQGSSSDINKQDDKAQKKLKEISEKDKKVFNLFVKNRKAQKNAIPIKEEPIEPEKESEGILNARAEAEIEILTRKENIVKNKPDMKKKEKLKKKRVCIRMCDICGFSIESKTILDYHMSAKHVRKTYTCRECEEVFDSKEDFDRHKSQHSKSIYRSCCYCDTSFCHKNSLIRHITMWHGLNQQEIDKLVELVYAMEWKDKTNENEGNKKFKIAENCSKPKRDKQSQQKEHLINRECFICKKMFSNRYTMVTHFRKKTLHKELTEGEKLWLIEKVNTIDWNNDKSWKF</sequence>
<gene>
    <name evidence="9" type="ORF">PVAND_001267</name>
</gene>
<keyword evidence="4" id="KW-0862">Zinc</keyword>
<evidence type="ECO:0000256" key="2">
    <source>
        <dbReference type="ARBA" id="ARBA00022737"/>
    </source>
</evidence>
<evidence type="ECO:0000256" key="3">
    <source>
        <dbReference type="ARBA" id="ARBA00022771"/>
    </source>
</evidence>
<protein>
    <recommendedName>
        <fullName evidence="8">C2H2-type domain-containing protein</fullName>
    </recommendedName>
</protein>
<keyword evidence="10" id="KW-1185">Reference proteome</keyword>
<evidence type="ECO:0000313" key="10">
    <source>
        <dbReference type="Proteomes" id="UP001107558"/>
    </source>
</evidence>
<feature type="domain" description="C2H2-type" evidence="8">
    <location>
        <begin position="136"/>
        <end position="163"/>
    </location>
</feature>
<feature type="coiled-coil region" evidence="6">
    <location>
        <begin position="48"/>
        <end position="84"/>
    </location>
</feature>
<dbReference type="GO" id="GO:0000977">
    <property type="term" value="F:RNA polymerase II transcription regulatory region sequence-specific DNA binding"/>
    <property type="evidence" value="ECO:0007669"/>
    <property type="project" value="TreeGrafter"/>
</dbReference>
<feature type="region of interest" description="Disordered" evidence="7">
    <location>
        <begin position="304"/>
        <end position="326"/>
    </location>
</feature>
<feature type="domain" description="C2H2-type" evidence="8">
    <location>
        <begin position="438"/>
        <end position="461"/>
    </location>
</feature>
<feature type="region of interest" description="Disordered" evidence="7">
    <location>
        <begin position="1"/>
        <end position="22"/>
    </location>
</feature>
<dbReference type="SUPFAM" id="SSF57667">
    <property type="entry name" value="beta-beta-alpha zinc fingers"/>
    <property type="match status" value="1"/>
</dbReference>
<evidence type="ECO:0000259" key="8">
    <source>
        <dbReference type="PROSITE" id="PS50157"/>
    </source>
</evidence>
<feature type="domain" description="C2H2-type" evidence="8">
    <location>
        <begin position="162"/>
        <end position="190"/>
    </location>
</feature>
<dbReference type="PANTHER" id="PTHR24409:SF295">
    <property type="entry name" value="AZ2-RELATED"/>
    <property type="match status" value="1"/>
</dbReference>
<dbReference type="Gene3D" id="3.30.160.60">
    <property type="entry name" value="Classic Zinc Finger"/>
    <property type="match status" value="3"/>
</dbReference>
<dbReference type="PANTHER" id="PTHR24409">
    <property type="entry name" value="ZINC FINGER PROTEIN 142"/>
    <property type="match status" value="1"/>
</dbReference>
<feature type="compositionally biased region" description="Basic and acidic residues" evidence="7">
    <location>
        <begin position="11"/>
        <end position="22"/>
    </location>
</feature>
<evidence type="ECO:0000313" key="9">
    <source>
        <dbReference type="EMBL" id="KAG5671049.1"/>
    </source>
</evidence>
<dbReference type="Pfam" id="PF00096">
    <property type="entry name" value="zf-C2H2"/>
    <property type="match status" value="1"/>
</dbReference>
<keyword evidence="3 5" id="KW-0863">Zinc-finger</keyword>
<evidence type="ECO:0000256" key="6">
    <source>
        <dbReference type="SAM" id="Coils"/>
    </source>
</evidence>
<evidence type="ECO:0000256" key="1">
    <source>
        <dbReference type="ARBA" id="ARBA00022723"/>
    </source>
</evidence>
<dbReference type="OrthoDB" id="2687452at2759"/>
<dbReference type="AlphaFoldDB" id="A0A9J6BME7"/>
<dbReference type="GO" id="GO:0000981">
    <property type="term" value="F:DNA-binding transcription factor activity, RNA polymerase II-specific"/>
    <property type="evidence" value="ECO:0007669"/>
    <property type="project" value="TreeGrafter"/>
</dbReference>
<dbReference type="InterPro" id="IPR013087">
    <property type="entry name" value="Znf_C2H2_type"/>
</dbReference>
<reference evidence="9" key="1">
    <citation type="submission" date="2021-03" db="EMBL/GenBank/DDBJ databases">
        <title>Chromosome level genome of the anhydrobiotic midge Polypedilum vanderplanki.</title>
        <authorList>
            <person name="Yoshida Y."/>
            <person name="Kikawada T."/>
            <person name="Gusev O."/>
        </authorList>
    </citation>
    <scope>NUCLEOTIDE SEQUENCE</scope>
    <source>
        <strain evidence="9">NIAS01</strain>
        <tissue evidence="9">Whole body or cell culture</tissue>
    </source>
</reference>
<comment type="caution">
    <text evidence="9">The sequence shown here is derived from an EMBL/GenBank/DDBJ whole genome shotgun (WGS) entry which is preliminary data.</text>
</comment>
<dbReference type="Proteomes" id="UP001107558">
    <property type="component" value="Chromosome 3"/>
</dbReference>
<accession>A0A9J6BME7</accession>
<dbReference type="PROSITE" id="PS00028">
    <property type="entry name" value="ZINC_FINGER_C2H2_1"/>
    <property type="match status" value="4"/>
</dbReference>
<proteinExistence type="predicted"/>
<dbReference type="GO" id="GO:0008270">
    <property type="term" value="F:zinc ion binding"/>
    <property type="evidence" value="ECO:0007669"/>
    <property type="project" value="UniProtKB-KW"/>
</dbReference>
<dbReference type="SMART" id="SM00355">
    <property type="entry name" value="ZnF_C2H2"/>
    <property type="match status" value="8"/>
</dbReference>
<dbReference type="EMBL" id="JADBJN010000003">
    <property type="protein sequence ID" value="KAG5671049.1"/>
    <property type="molecule type" value="Genomic_DNA"/>
</dbReference>
<evidence type="ECO:0000256" key="4">
    <source>
        <dbReference type="ARBA" id="ARBA00022833"/>
    </source>
</evidence>